<dbReference type="EMBL" id="MAVT02000063">
    <property type="protein sequence ID" value="POS80226.1"/>
    <property type="molecule type" value="Genomic_DNA"/>
</dbReference>
<evidence type="ECO:0000256" key="1">
    <source>
        <dbReference type="SAM" id="MobiDB-lite"/>
    </source>
</evidence>
<evidence type="ECO:0000313" key="3">
    <source>
        <dbReference type="Proteomes" id="UP000094444"/>
    </source>
</evidence>
<comment type="caution">
    <text evidence="2">The sequence shown here is derived from an EMBL/GenBank/DDBJ whole genome shotgun (WGS) entry which is preliminary data.</text>
</comment>
<dbReference type="OrthoDB" id="5214356at2759"/>
<gene>
    <name evidence="2" type="ORF">DHEL01_v201385</name>
</gene>
<keyword evidence="3" id="KW-1185">Reference proteome</keyword>
<dbReference type="InParanoid" id="A0A2P5ICM4"/>
<dbReference type="Proteomes" id="UP000094444">
    <property type="component" value="Unassembled WGS sequence"/>
</dbReference>
<name>A0A2P5ICM4_DIAHE</name>
<protein>
    <submittedName>
        <fullName evidence="2">Tat pathway signal sequence</fullName>
    </submittedName>
</protein>
<organism evidence="2 3">
    <name type="scientific">Diaporthe helianthi</name>
    <dbReference type="NCBI Taxonomy" id="158607"/>
    <lineage>
        <taxon>Eukaryota</taxon>
        <taxon>Fungi</taxon>
        <taxon>Dikarya</taxon>
        <taxon>Ascomycota</taxon>
        <taxon>Pezizomycotina</taxon>
        <taxon>Sordariomycetes</taxon>
        <taxon>Sordariomycetidae</taxon>
        <taxon>Diaporthales</taxon>
        <taxon>Diaporthaceae</taxon>
        <taxon>Diaporthe</taxon>
    </lineage>
</organism>
<dbReference type="PANTHER" id="PTHR36681:SF3">
    <property type="entry name" value="NUCLEAR GTPASE, GERMINAL CENTER-ASSOCIATED, TANDEM DUPLICATE 3"/>
    <property type="match status" value="1"/>
</dbReference>
<dbReference type="PANTHER" id="PTHR36681">
    <property type="entry name" value="NUCLEAR GTPASE, GERMINAL CENTER-ASSOCIATED, TANDEM DUPLICATE 3"/>
    <property type="match status" value="1"/>
</dbReference>
<feature type="region of interest" description="Disordered" evidence="1">
    <location>
        <begin position="135"/>
        <end position="154"/>
    </location>
</feature>
<evidence type="ECO:0000313" key="2">
    <source>
        <dbReference type="EMBL" id="POS80226.1"/>
    </source>
</evidence>
<sequence>MGAGKSTAINALLDEARLLPTSGYDAYTSVATEVRFNHSLDSAEAYRAEIMFITEDELLNSSSTAQVAARHRQDHQWPMTMTTVRPKSHGIRSMQCNTSLSVPWQVRNTYYIGRPGFHVHKLLDDPLIRVCLGETHQPDGRDGNSARSARAGGDGDRCDHLCVIVPVKRAIKSDAEEFGLLDHLEVTRRLEEELDAYEIAFAMTNERLRAFAGHTTNLRRHHGGYICFYHAREGPTPTSHVTIMMLTTRSNHSHPLSTQSRFVATSTPKSDTFEVNSGQLTRWDCQAFRRGETISSNSPFLRAGANVRPF</sequence>
<proteinExistence type="predicted"/>
<dbReference type="STRING" id="158607.A0A2P5ICM4"/>
<dbReference type="AlphaFoldDB" id="A0A2P5ICM4"/>
<reference evidence="2" key="1">
    <citation type="submission" date="2017-09" db="EMBL/GenBank/DDBJ databases">
        <title>Polyketide synthases of a Diaporthe helianthi virulent isolate.</title>
        <authorList>
            <person name="Baroncelli R."/>
        </authorList>
    </citation>
    <scope>NUCLEOTIDE SEQUENCE [LARGE SCALE GENOMIC DNA]</scope>
    <source>
        <strain evidence="2">7/96</strain>
    </source>
</reference>
<accession>A0A2P5ICM4</accession>